<protein>
    <recommendedName>
        <fullName evidence="5">Extracellular membrane protein CFEM domain-containing protein</fullName>
    </recommendedName>
</protein>
<feature type="chain" id="PRO_5007873338" description="Extracellular membrane protein CFEM domain-containing protein" evidence="2">
    <location>
        <begin position="18"/>
        <end position="247"/>
    </location>
</feature>
<evidence type="ECO:0008006" key="5">
    <source>
        <dbReference type="Google" id="ProtNLM"/>
    </source>
</evidence>
<evidence type="ECO:0000256" key="1">
    <source>
        <dbReference type="SAM" id="MobiDB-lite"/>
    </source>
</evidence>
<feature type="region of interest" description="Disordered" evidence="1">
    <location>
        <begin position="176"/>
        <end position="214"/>
    </location>
</feature>
<feature type="signal peptide" evidence="2">
    <location>
        <begin position="1"/>
        <end position="17"/>
    </location>
</feature>
<accession>A0A166FJ49</accession>
<proteinExistence type="predicted"/>
<dbReference type="Proteomes" id="UP000076798">
    <property type="component" value="Unassembled WGS sequence"/>
</dbReference>
<organism evidence="3 4">
    <name type="scientific">Sistotremastrum suecicum HHB10207 ss-3</name>
    <dbReference type="NCBI Taxonomy" id="1314776"/>
    <lineage>
        <taxon>Eukaryota</taxon>
        <taxon>Fungi</taxon>
        <taxon>Dikarya</taxon>
        <taxon>Basidiomycota</taxon>
        <taxon>Agaricomycotina</taxon>
        <taxon>Agaricomycetes</taxon>
        <taxon>Sistotremastrales</taxon>
        <taxon>Sistotremastraceae</taxon>
        <taxon>Sistotremastrum</taxon>
    </lineage>
</organism>
<dbReference type="STRING" id="1314776.A0A166FJ49"/>
<feature type="region of interest" description="Disordered" evidence="1">
    <location>
        <begin position="112"/>
        <end position="141"/>
    </location>
</feature>
<feature type="compositionally biased region" description="Polar residues" evidence="1">
    <location>
        <begin position="127"/>
        <end position="140"/>
    </location>
</feature>
<evidence type="ECO:0000313" key="3">
    <source>
        <dbReference type="EMBL" id="KZT40702.1"/>
    </source>
</evidence>
<dbReference type="AlphaFoldDB" id="A0A166FJ49"/>
<evidence type="ECO:0000256" key="2">
    <source>
        <dbReference type="SAM" id="SignalP"/>
    </source>
</evidence>
<gene>
    <name evidence="3" type="ORF">SISSUDRAFT_1031720</name>
</gene>
<keyword evidence="2" id="KW-0732">Signal</keyword>
<dbReference type="EMBL" id="KV428029">
    <property type="protein sequence ID" value="KZT40702.1"/>
    <property type="molecule type" value="Genomic_DNA"/>
</dbReference>
<evidence type="ECO:0000313" key="4">
    <source>
        <dbReference type="Proteomes" id="UP000076798"/>
    </source>
</evidence>
<reference evidence="3 4" key="1">
    <citation type="journal article" date="2016" name="Mol. Biol. Evol.">
        <title>Comparative Genomics of Early-Diverging Mushroom-Forming Fungi Provides Insights into the Origins of Lignocellulose Decay Capabilities.</title>
        <authorList>
            <person name="Nagy L.G."/>
            <person name="Riley R."/>
            <person name="Tritt A."/>
            <person name="Adam C."/>
            <person name="Daum C."/>
            <person name="Floudas D."/>
            <person name="Sun H."/>
            <person name="Yadav J.S."/>
            <person name="Pangilinan J."/>
            <person name="Larsson K.H."/>
            <person name="Matsuura K."/>
            <person name="Barry K."/>
            <person name="Labutti K."/>
            <person name="Kuo R."/>
            <person name="Ohm R.A."/>
            <person name="Bhattacharya S.S."/>
            <person name="Shirouzu T."/>
            <person name="Yoshinaga Y."/>
            <person name="Martin F.M."/>
            <person name="Grigoriev I.V."/>
            <person name="Hibbett D.S."/>
        </authorList>
    </citation>
    <scope>NUCLEOTIDE SEQUENCE [LARGE SCALE GENOMIC DNA]</scope>
    <source>
        <strain evidence="3 4">HHB10207 ss-3</strain>
    </source>
</reference>
<name>A0A166FJ49_9AGAM</name>
<keyword evidence="4" id="KW-1185">Reference proteome</keyword>
<dbReference type="OrthoDB" id="2564568at2759"/>
<sequence>MHLPAFSLGSLLLAVWSGPGKRDGSNALQARQTGDPFAGLPAQCDNFCQPADSAVTGCADDSCLCTASNFNDITQCFQCSINAVQAPASLVAQIQGELDTLVSDCDGEGFQVPSQSVTAPAGGATSGVPTGSQSSPIFSTPLSSGSTIPVSSLSSSPTTGPSFIFPSSSFPTSASSETTSSSLSIPPQSKSIFSSVPTNSQTTSSSSSTSTPTPSVVSAGIKTSISSYQSSFAVVAGVLAGFFITLF</sequence>